<dbReference type="InterPro" id="IPR036661">
    <property type="entry name" value="Luciferase-like_sf"/>
</dbReference>
<evidence type="ECO:0000256" key="1">
    <source>
        <dbReference type="ARBA" id="ARBA00010426"/>
    </source>
</evidence>
<keyword evidence="7" id="KW-1185">Reference proteome</keyword>
<evidence type="ECO:0000259" key="5">
    <source>
        <dbReference type="Pfam" id="PF00296"/>
    </source>
</evidence>
<dbReference type="GO" id="GO:0005829">
    <property type="term" value="C:cytosol"/>
    <property type="evidence" value="ECO:0007669"/>
    <property type="project" value="TreeGrafter"/>
</dbReference>
<dbReference type="GO" id="GO:0016705">
    <property type="term" value="F:oxidoreductase activity, acting on paired donors, with incorporation or reduction of molecular oxygen"/>
    <property type="evidence" value="ECO:0007669"/>
    <property type="project" value="InterPro"/>
</dbReference>
<evidence type="ECO:0000256" key="3">
    <source>
        <dbReference type="ARBA" id="ARBA00023002"/>
    </source>
</evidence>
<protein>
    <recommendedName>
        <fullName evidence="5">Luciferase-like domain-containing protein</fullName>
    </recommendedName>
</protein>
<reference evidence="6 7" key="1">
    <citation type="journal article" date="2014" name="Nature">
        <title>An environmental bacterial taxon with a large and distinct metabolic repertoire.</title>
        <authorList>
            <person name="Wilson M.C."/>
            <person name="Mori T."/>
            <person name="Ruckert C."/>
            <person name="Uria A.R."/>
            <person name="Helf M.J."/>
            <person name="Takada K."/>
            <person name="Gernert C."/>
            <person name="Steffens U.A."/>
            <person name="Heycke N."/>
            <person name="Schmitt S."/>
            <person name="Rinke C."/>
            <person name="Helfrich E.J."/>
            <person name="Brachmann A.O."/>
            <person name="Gurgui C."/>
            <person name="Wakimoto T."/>
            <person name="Kracht M."/>
            <person name="Crusemann M."/>
            <person name="Hentschel U."/>
            <person name="Abe I."/>
            <person name="Matsunaga S."/>
            <person name="Kalinowski J."/>
            <person name="Takeyama H."/>
            <person name="Piel J."/>
        </authorList>
    </citation>
    <scope>NUCLEOTIDE SEQUENCE [LARGE SCALE GENOMIC DNA]</scope>
    <source>
        <strain evidence="7">TSY2</strain>
    </source>
</reference>
<keyword evidence="2" id="KW-0285">Flavoprotein</keyword>
<dbReference type="Proteomes" id="UP000019140">
    <property type="component" value="Unassembled WGS sequence"/>
</dbReference>
<gene>
    <name evidence="6" type="ORF">ETSY2_45730</name>
</gene>
<dbReference type="Gene3D" id="3.20.20.30">
    <property type="entry name" value="Luciferase-like domain"/>
    <property type="match status" value="1"/>
</dbReference>
<proteinExistence type="inferred from homology"/>
<evidence type="ECO:0000313" key="6">
    <source>
        <dbReference type="EMBL" id="ETW96808.1"/>
    </source>
</evidence>
<dbReference type="Pfam" id="PF00296">
    <property type="entry name" value="Bac_luciferase"/>
    <property type="match status" value="1"/>
</dbReference>
<evidence type="ECO:0000313" key="7">
    <source>
        <dbReference type="Proteomes" id="UP000019140"/>
    </source>
</evidence>
<comment type="caution">
    <text evidence="6">The sequence shown here is derived from an EMBL/GenBank/DDBJ whole genome shotgun (WGS) entry which is preliminary data.</text>
</comment>
<dbReference type="PANTHER" id="PTHR30137">
    <property type="entry name" value="LUCIFERASE-LIKE MONOOXYGENASE"/>
    <property type="match status" value="1"/>
</dbReference>
<dbReference type="SUPFAM" id="SSF51679">
    <property type="entry name" value="Bacterial luciferase-like"/>
    <property type="match status" value="1"/>
</dbReference>
<dbReference type="AlphaFoldDB" id="W4LFG9"/>
<dbReference type="GO" id="GO:0004497">
    <property type="term" value="F:monooxygenase activity"/>
    <property type="evidence" value="ECO:0007669"/>
    <property type="project" value="UniProtKB-KW"/>
</dbReference>
<keyword evidence="3" id="KW-0560">Oxidoreductase</keyword>
<dbReference type="PANTHER" id="PTHR30137:SF16">
    <property type="entry name" value="BLL0895 PROTEIN"/>
    <property type="match status" value="1"/>
</dbReference>
<feature type="domain" description="Luciferase-like" evidence="5">
    <location>
        <begin position="1"/>
        <end position="325"/>
    </location>
</feature>
<evidence type="ECO:0000256" key="4">
    <source>
        <dbReference type="ARBA" id="ARBA00023033"/>
    </source>
</evidence>
<dbReference type="EMBL" id="AZHX01002135">
    <property type="protein sequence ID" value="ETW96808.1"/>
    <property type="molecule type" value="Genomic_DNA"/>
</dbReference>
<evidence type="ECO:0000256" key="2">
    <source>
        <dbReference type="ARBA" id="ARBA00022630"/>
    </source>
</evidence>
<comment type="similarity">
    <text evidence="1">Belongs to the bacterial luciferase oxidoreductase family.</text>
</comment>
<dbReference type="HOGENOM" id="CLU_027853_3_3_7"/>
<dbReference type="InterPro" id="IPR050766">
    <property type="entry name" value="Bact_Lucif_Oxidored"/>
</dbReference>
<keyword evidence="4" id="KW-0503">Monooxygenase</keyword>
<organism evidence="6 7">
    <name type="scientific">Candidatus Entotheonella gemina</name>
    <dbReference type="NCBI Taxonomy" id="1429439"/>
    <lineage>
        <taxon>Bacteria</taxon>
        <taxon>Pseudomonadati</taxon>
        <taxon>Nitrospinota/Tectimicrobiota group</taxon>
        <taxon>Candidatus Tectimicrobiota</taxon>
        <taxon>Candidatus Entotheonellia</taxon>
        <taxon>Candidatus Entotheonellales</taxon>
        <taxon>Candidatus Entotheonellaceae</taxon>
        <taxon>Candidatus Entotheonella</taxon>
    </lineage>
</organism>
<sequence length="364" mass="41071">MKLGLFSMPCHPPHRRHIETFDEDLDLLVYADQLGFDEAWLGEHYTSTWENIPAPDLTLAQALIKTQSIKLGTGVSCIPNHNPAQLAHRIAQLDQMARGRFMWGVGVGAFPGDATLFEIAQDGTHRDVTRENVDAVLRVWADGDQGFTWRGSHPQFNFTVPEPEPGRGIGFHMKPWTLPHPPIAVAGLSRSSTTLSWAGERGWIPMSIHFVNAHDLCGHWAAYEASAVAHGHAPQRSEWRICRDVYVADTDEQARREVMEGSMARAYREYFFPLVTSFGMAGLWKDDEAMPDDEVTLDYLLDARWMVGSPDTVTQKLHELYQQVGGFGGLLMLCYDWEGENGPRWRRSMELLAKEVIPRLKAFT</sequence>
<accession>W4LFG9</accession>
<dbReference type="InterPro" id="IPR011251">
    <property type="entry name" value="Luciferase-like_dom"/>
</dbReference>
<name>W4LFG9_9BACT</name>